<feature type="transmembrane region" description="Helical" evidence="2">
    <location>
        <begin position="28"/>
        <end position="48"/>
    </location>
</feature>
<keyword evidence="2" id="KW-1133">Transmembrane helix</keyword>
<keyword evidence="2" id="KW-0472">Membrane</keyword>
<organism evidence="3 4">
    <name type="scientific">Polarella glacialis</name>
    <name type="common">Dinoflagellate</name>
    <dbReference type="NCBI Taxonomy" id="89957"/>
    <lineage>
        <taxon>Eukaryota</taxon>
        <taxon>Sar</taxon>
        <taxon>Alveolata</taxon>
        <taxon>Dinophyceae</taxon>
        <taxon>Suessiales</taxon>
        <taxon>Suessiaceae</taxon>
        <taxon>Polarella</taxon>
    </lineage>
</organism>
<dbReference type="EMBL" id="CAJNNV010031506">
    <property type="protein sequence ID" value="CAE8636512.1"/>
    <property type="molecule type" value="Genomic_DNA"/>
</dbReference>
<evidence type="ECO:0000256" key="1">
    <source>
        <dbReference type="SAM" id="MobiDB-lite"/>
    </source>
</evidence>
<protein>
    <submittedName>
        <fullName evidence="3">Uncharacterized protein</fullName>
    </submittedName>
</protein>
<evidence type="ECO:0000313" key="3">
    <source>
        <dbReference type="EMBL" id="CAE8636512.1"/>
    </source>
</evidence>
<proteinExistence type="predicted"/>
<comment type="caution">
    <text evidence="3">The sequence shown here is derived from an EMBL/GenBank/DDBJ whole genome shotgun (WGS) entry which is preliminary data.</text>
</comment>
<evidence type="ECO:0000256" key="2">
    <source>
        <dbReference type="SAM" id="Phobius"/>
    </source>
</evidence>
<feature type="non-terminal residue" evidence="3">
    <location>
        <position position="1"/>
    </location>
</feature>
<keyword evidence="2" id="KW-0812">Transmembrane</keyword>
<evidence type="ECO:0000313" key="4">
    <source>
        <dbReference type="Proteomes" id="UP000654075"/>
    </source>
</evidence>
<dbReference type="AlphaFoldDB" id="A0A813HG79"/>
<reference evidence="3" key="1">
    <citation type="submission" date="2021-02" db="EMBL/GenBank/DDBJ databases">
        <authorList>
            <person name="Dougan E. K."/>
            <person name="Rhodes N."/>
            <person name="Thang M."/>
            <person name="Chan C."/>
        </authorList>
    </citation>
    <scope>NUCLEOTIDE SEQUENCE</scope>
</reference>
<name>A0A813HG79_POLGL</name>
<keyword evidence="4" id="KW-1185">Reference proteome</keyword>
<gene>
    <name evidence="3" type="ORF">PGLA1383_LOCUS51945</name>
</gene>
<feature type="region of interest" description="Disordered" evidence="1">
    <location>
        <begin position="1"/>
        <end position="24"/>
    </location>
</feature>
<sequence length="99" mass="10664">MQSAPSKTCPGDEFASPRSEDAGDPQPIMVLGFALVGLGSVGLMGQLLPLLLRVPLAAWMSLALLLLGFAALFVDEFLRLLKDGTLHELPGKFIQRQMQ</sequence>
<feature type="transmembrane region" description="Helical" evidence="2">
    <location>
        <begin position="54"/>
        <end position="74"/>
    </location>
</feature>
<accession>A0A813HG79</accession>
<dbReference type="Proteomes" id="UP000654075">
    <property type="component" value="Unassembled WGS sequence"/>
</dbReference>